<sequence>MPQIAAPDLADPRFKADPHPFYARLRTEAPVFRAALPDKREAWLVTRYDDVAALLKDGRFAKDPRNAVAHGRRPKTPWLPPGFGPLSRNMLDLDDPDHARLRMLVHKAFTPRLVEGLRGRIQALADGLLDAPLRAGRSELVADYALPLPATVIAELLGVPSEDQRRFHRWSRRTVAVASGRDALRAAPALWAYMRYLRGLFAQRRAEPRDDLITALVRAEEAGDRLDRDELVAMGVLLLTAGHETTVNLIAGGALALLEHPEQLDRLRREPDLIERAVEELLRHTSPVEMATERYARDDVEFAGATIPRGALVLGVLASANRDERRFESPDGLDLGREPNRHLALGRGPHFCLGAPLARLEAQIAIGTLVRRAPDLRLAVPPGALRWRRGLFLRGLEDLPLAC</sequence>
<dbReference type="SUPFAM" id="SSF48264">
    <property type="entry name" value="Cytochrome P450"/>
    <property type="match status" value="1"/>
</dbReference>
<dbReference type="PANTHER" id="PTHR46696:SF1">
    <property type="entry name" value="CYTOCHROME P450 YJIB-RELATED"/>
    <property type="match status" value="1"/>
</dbReference>
<evidence type="ECO:0000256" key="6">
    <source>
        <dbReference type="ARBA" id="ARBA00023033"/>
    </source>
</evidence>
<reference evidence="7" key="1">
    <citation type="submission" date="2020-02" db="EMBL/GenBank/DDBJ databases">
        <authorList>
            <person name="Meier V. D."/>
        </authorList>
    </citation>
    <scope>NUCLEOTIDE SEQUENCE</scope>
    <source>
        <strain evidence="7">AVDCRST_MAG19</strain>
    </source>
</reference>
<evidence type="ECO:0000256" key="5">
    <source>
        <dbReference type="ARBA" id="ARBA00023004"/>
    </source>
</evidence>
<keyword evidence="2" id="KW-0349">Heme</keyword>
<organism evidence="7">
    <name type="scientific">uncultured Thermomicrobiales bacterium</name>
    <dbReference type="NCBI Taxonomy" id="1645740"/>
    <lineage>
        <taxon>Bacteria</taxon>
        <taxon>Pseudomonadati</taxon>
        <taxon>Thermomicrobiota</taxon>
        <taxon>Thermomicrobia</taxon>
        <taxon>Thermomicrobiales</taxon>
        <taxon>environmental samples</taxon>
    </lineage>
</organism>
<comment type="similarity">
    <text evidence="1">Belongs to the cytochrome P450 family.</text>
</comment>
<name>A0A6J4V3A9_9BACT</name>
<evidence type="ECO:0000256" key="2">
    <source>
        <dbReference type="ARBA" id="ARBA00022617"/>
    </source>
</evidence>
<dbReference type="InterPro" id="IPR001128">
    <property type="entry name" value="Cyt_P450"/>
</dbReference>
<dbReference type="FunFam" id="1.10.630.10:FF:000018">
    <property type="entry name" value="Cytochrome P450 monooxygenase"/>
    <property type="match status" value="1"/>
</dbReference>
<dbReference type="Gene3D" id="1.10.630.10">
    <property type="entry name" value="Cytochrome P450"/>
    <property type="match status" value="1"/>
</dbReference>
<evidence type="ECO:0000256" key="1">
    <source>
        <dbReference type="ARBA" id="ARBA00010617"/>
    </source>
</evidence>
<evidence type="ECO:0000313" key="7">
    <source>
        <dbReference type="EMBL" id="CAA9564162.1"/>
    </source>
</evidence>
<keyword evidence="3" id="KW-0479">Metal-binding</keyword>
<dbReference type="GO" id="GO:0020037">
    <property type="term" value="F:heme binding"/>
    <property type="evidence" value="ECO:0007669"/>
    <property type="project" value="InterPro"/>
</dbReference>
<dbReference type="Pfam" id="PF00067">
    <property type="entry name" value="p450"/>
    <property type="match status" value="1"/>
</dbReference>
<dbReference type="PRINTS" id="PR00359">
    <property type="entry name" value="BP450"/>
</dbReference>
<dbReference type="GO" id="GO:0016705">
    <property type="term" value="F:oxidoreductase activity, acting on paired donors, with incorporation or reduction of molecular oxygen"/>
    <property type="evidence" value="ECO:0007669"/>
    <property type="project" value="InterPro"/>
</dbReference>
<evidence type="ECO:0000256" key="4">
    <source>
        <dbReference type="ARBA" id="ARBA00023002"/>
    </source>
</evidence>
<keyword evidence="4" id="KW-0560">Oxidoreductase</keyword>
<dbReference type="CDD" id="cd11029">
    <property type="entry name" value="CYP107-like"/>
    <property type="match status" value="1"/>
</dbReference>
<proteinExistence type="inferred from homology"/>
<dbReference type="EMBL" id="CADCWL010000093">
    <property type="protein sequence ID" value="CAA9564162.1"/>
    <property type="molecule type" value="Genomic_DNA"/>
</dbReference>
<gene>
    <name evidence="7" type="ORF">AVDCRST_MAG19-2080</name>
</gene>
<accession>A0A6J4V3A9</accession>
<dbReference type="GO" id="GO:0004497">
    <property type="term" value="F:monooxygenase activity"/>
    <property type="evidence" value="ECO:0007669"/>
    <property type="project" value="UniProtKB-KW"/>
</dbReference>
<keyword evidence="5" id="KW-0408">Iron</keyword>
<keyword evidence="6" id="KW-0503">Monooxygenase</keyword>
<dbReference type="InterPro" id="IPR002397">
    <property type="entry name" value="Cyt_P450_B"/>
</dbReference>
<evidence type="ECO:0000256" key="3">
    <source>
        <dbReference type="ARBA" id="ARBA00022723"/>
    </source>
</evidence>
<dbReference type="AlphaFoldDB" id="A0A6J4V3A9"/>
<dbReference type="InterPro" id="IPR036396">
    <property type="entry name" value="Cyt_P450_sf"/>
</dbReference>
<protein>
    <submittedName>
        <fullName evidence="7">Cytochrome P450 hydroxylase</fullName>
    </submittedName>
</protein>
<dbReference type="PANTHER" id="PTHR46696">
    <property type="entry name" value="P450, PUTATIVE (EUROFUNG)-RELATED"/>
    <property type="match status" value="1"/>
</dbReference>
<dbReference type="GO" id="GO:0005506">
    <property type="term" value="F:iron ion binding"/>
    <property type="evidence" value="ECO:0007669"/>
    <property type="project" value="InterPro"/>
</dbReference>